<keyword evidence="2" id="KW-0675">Receptor</keyword>
<sequence length="874" mass="96070">MKQSALARLSALLLGSTILGVPAWAQDVASDATTLRPIIVIGENGEGFDGVFGGEGDIGKTVLNEEALKILGGATGDANAVLKALPNVQYADHTNTKAGMTPESVVDLRPQQFSISGGDFNSNNFVLDGVGINAVGSGTEQSTSTLTDRFYPAFDSLYSLHPQTIYVPAAVVEKMEVQDSNVSAEYGGFQGGVVEFQTRAPKREKWGGSVEFSGNNSDMAQFIVATPDGTNPLNRKPIDFKKYNAAASVSGPISPDLAVMFSVSNRFASTSRQRDPQYKPDQVNLKTNHTSLLAKAVLEKDWGQLTFQHMHDFYNNDWESYRTLHDGLTLVGNGTSSKVDFDRTFEQVGLFNNVNLTMHAAYNTSEKGRDEKSSTMVTSYIKKTYNGHSYLSPSLSDKCQDVAGEDQLSCSWGGMGDLLQSEKKAEAKFKAGAEVGNIKVRGGASVRFITADRHRPDDVNFFTSTKFNDAGLRSRDQSGGNFTCADPNDPLCFDNDQFTSRKTYLRAYKAQVNLFQSDIWGEFEIKTGDFTLTPGFRVNYNDYSKNIDLDPRLKAKLALFDDRVTLSAGVNRYHSNSMLAYAMADQRPDVLAYTRAVNGGVVSNAHAAGGWTAAGTYTRTQFKDANLKTPFTDELTGGVEIKDPLLDGTFRLSLLERQGQDQYSKTQDSTSKLYKLGNDASSQYRSATVEYAKEWKDLNLFQMNSFGIKTALTWSEQYRSTNGYFSAKPTDKFVWYKGRSYSIREFDVVTGNLDIPVRGSVAFHGSFFDERLKLWSNANFSLAYEGVYDTRKNSSQTNQFGAVVSHDVYDDKTLGAVVTVDVGGSYELYKKGDLGAVLDFKVDNLFSTKGNSTASNSYPFKQGRTAWLGLKASF</sequence>
<dbReference type="InterPro" id="IPR037066">
    <property type="entry name" value="Plug_dom_sf"/>
</dbReference>
<accession>A0A285PDB0</accession>
<keyword evidence="3" id="KW-1185">Reference proteome</keyword>
<reference evidence="2 3" key="1">
    <citation type="submission" date="2017-09" db="EMBL/GenBank/DDBJ databases">
        <authorList>
            <person name="Ehlers B."/>
            <person name="Leendertz F.H."/>
        </authorList>
    </citation>
    <scope>NUCLEOTIDE SEQUENCE [LARGE SCALE GENOMIC DNA]</scope>
    <source>
        <strain evidence="2 3">DSM 18289</strain>
    </source>
</reference>
<name>A0A285PDB0_9HYPH</name>
<dbReference type="SUPFAM" id="SSF56935">
    <property type="entry name" value="Porins"/>
    <property type="match status" value="1"/>
</dbReference>
<feature type="signal peptide" evidence="1">
    <location>
        <begin position="1"/>
        <end position="25"/>
    </location>
</feature>
<dbReference type="EMBL" id="OBEL01000002">
    <property type="protein sequence ID" value="SNZ19428.1"/>
    <property type="molecule type" value="Genomic_DNA"/>
</dbReference>
<evidence type="ECO:0000256" key="1">
    <source>
        <dbReference type="SAM" id="SignalP"/>
    </source>
</evidence>
<protein>
    <submittedName>
        <fullName evidence="2">TonB-dependent Receptor Plug Domain</fullName>
    </submittedName>
</protein>
<feature type="chain" id="PRO_5012763954" evidence="1">
    <location>
        <begin position="26"/>
        <end position="874"/>
    </location>
</feature>
<proteinExistence type="predicted"/>
<evidence type="ECO:0000313" key="3">
    <source>
        <dbReference type="Proteomes" id="UP000219439"/>
    </source>
</evidence>
<organism evidence="2 3">
    <name type="scientific">Cohaesibacter gelatinilyticus</name>
    <dbReference type="NCBI Taxonomy" id="372072"/>
    <lineage>
        <taxon>Bacteria</taxon>
        <taxon>Pseudomonadati</taxon>
        <taxon>Pseudomonadota</taxon>
        <taxon>Alphaproteobacteria</taxon>
        <taxon>Hyphomicrobiales</taxon>
        <taxon>Cohaesibacteraceae</taxon>
    </lineage>
</organism>
<dbReference type="Proteomes" id="UP000219439">
    <property type="component" value="Unassembled WGS sequence"/>
</dbReference>
<gene>
    <name evidence="2" type="ORF">SAMN06265368_2513</name>
</gene>
<dbReference type="OrthoDB" id="9796221at2"/>
<dbReference type="Gene3D" id="2.170.130.10">
    <property type="entry name" value="TonB-dependent receptor, plug domain"/>
    <property type="match status" value="1"/>
</dbReference>
<dbReference type="AlphaFoldDB" id="A0A285PDB0"/>
<evidence type="ECO:0000313" key="2">
    <source>
        <dbReference type="EMBL" id="SNZ19428.1"/>
    </source>
</evidence>
<keyword evidence="1" id="KW-0732">Signal</keyword>
<dbReference type="RefSeq" id="WP_097153782.1">
    <property type="nucleotide sequence ID" value="NZ_OBEL01000002.1"/>
</dbReference>